<evidence type="ECO:0000313" key="2">
    <source>
        <dbReference type="Proteomes" id="UP000712080"/>
    </source>
</evidence>
<dbReference type="RefSeq" id="WP_169527524.1">
    <property type="nucleotide sequence ID" value="NZ_JAAMPU010000105.1"/>
</dbReference>
<accession>A0A972FMJ6</accession>
<keyword evidence="2" id="KW-1185">Reference proteome</keyword>
<protein>
    <submittedName>
        <fullName evidence="1">Uncharacterized protein</fullName>
    </submittedName>
</protein>
<dbReference type="Proteomes" id="UP000712080">
    <property type="component" value="Unassembled WGS sequence"/>
</dbReference>
<dbReference type="AlphaFoldDB" id="A0A972FMJ6"/>
<dbReference type="EMBL" id="JAAMPU010000105">
    <property type="protein sequence ID" value="NMH28427.1"/>
    <property type="molecule type" value="Genomic_DNA"/>
</dbReference>
<name>A0A972FMJ6_9FLAO</name>
<organism evidence="1 2">
    <name type="scientific">Flavobacterium silvaticum</name>
    <dbReference type="NCBI Taxonomy" id="1852020"/>
    <lineage>
        <taxon>Bacteria</taxon>
        <taxon>Pseudomonadati</taxon>
        <taxon>Bacteroidota</taxon>
        <taxon>Flavobacteriia</taxon>
        <taxon>Flavobacteriales</taxon>
        <taxon>Flavobacteriaceae</taxon>
        <taxon>Flavobacterium</taxon>
    </lineage>
</organism>
<sequence>MELIRFCHKRHISANDPNSWNQAAHQSSWFEYKLQVQNYPEFNPKMSFSEFLKSVPKADEIHARVSPSIRGLIGSFGGNLPGFQDANQDAIGLQQFKFTILDSDFEDASKHRIEVSLYSAQWLKIFVSPAGFLVCDPELIENLKRKEEVPTRLIPIQHGLGISHLQFI</sequence>
<evidence type="ECO:0000313" key="1">
    <source>
        <dbReference type="EMBL" id="NMH28427.1"/>
    </source>
</evidence>
<reference evidence="1" key="1">
    <citation type="submission" date="2020-02" db="EMBL/GenBank/DDBJ databases">
        <title>Flavobacterium sp. genome.</title>
        <authorList>
            <person name="Jung H.S."/>
            <person name="Baek J.H."/>
            <person name="Jeon C.O."/>
        </authorList>
    </citation>
    <scope>NUCLEOTIDE SEQUENCE</scope>
    <source>
        <strain evidence="1">SE-s28</strain>
    </source>
</reference>
<comment type="caution">
    <text evidence="1">The sequence shown here is derived from an EMBL/GenBank/DDBJ whole genome shotgun (WGS) entry which is preliminary data.</text>
</comment>
<gene>
    <name evidence="1" type="ORF">G6047_10320</name>
</gene>
<proteinExistence type="predicted"/>